<evidence type="ECO:0000313" key="2">
    <source>
        <dbReference type="Proteomes" id="UP000321230"/>
    </source>
</evidence>
<dbReference type="EMBL" id="BJUZ01000001">
    <property type="protein sequence ID" value="GEK92350.1"/>
    <property type="molecule type" value="Genomic_DNA"/>
</dbReference>
<protein>
    <recommendedName>
        <fullName evidence="3">Hydrolase</fullName>
    </recommendedName>
</protein>
<organism evidence="1 2">
    <name type="scientific">Gluconobacter wancherniae NBRC 103581</name>
    <dbReference type="NCBI Taxonomy" id="656744"/>
    <lineage>
        <taxon>Bacteria</taxon>
        <taxon>Pseudomonadati</taxon>
        <taxon>Pseudomonadota</taxon>
        <taxon>Alphaproteobacteria</taxon>
        <taxon>Acetobacterales</taxon>
        <taxon>Acetobacteraceae</taxon>
        <taxon>Gluconobacter</taxon>
    </lineage>
</organism>
<dbReference type="RefSeq" id="WP_146793008.1">
    <property type="nucleotide sequence ID" value="NZ_BARC01000005.1"/>
</dbReference>
<name>A0A511AVW2_9PROT</name>
<dbReference type="OrthoDB" id="7215643at2"/>
<sequence length="707" mass="78036">MARILTSKEAKLSVKMLAEITDSLRHEILGKWRIDDEWIESYKMSLGGIDVVSIDVFDTAITRLVETPVDVFALVELVLVEKYGTRFCGFAAFREQAERGARIKARDLGQDEVTLSKVLAELALLFPVSKKYSEEIAKIEVECEAQLTIPVPEILAAVRIAEAAACKVVFVSDMYLPHEAVRHLLGICGYSDALPLLVSSETQCTKSSGAQWTVLRQHVEAWSRILHIGDNPHSDRDSPAACGIKPHPFTRVCSYPRSGGPLTPDILPFSLQARSTQLGRTTLSLRTDAALMSALGRSWGAVVVGGYTKWIARRAEELGLRHLFFCARDGWLPHATWECADFGKRTGITTSYLYVSRRSLNLGAAAVTSSAAQLGQNALDVLADRCAGYTVRHVIERSGLSGISPLMEEAHQIFGSHEHVLVSDDVWNLKALFQRNSGDVYQILRGDLDNAVQYLKQEGLHEGAVGLVDVGWNGTLQSSIARILRHAGCQVRIFGFYCGLWNDAQKNRPSAGWMEGAFGSDFIHDPEQYAVRNAVDLLENLFAAPEGTTTGYRSEHGRMVACVAGDGTEQDTHQRLIAPFQKATLEVLERVYGQGRCEALTPEMIEVAPAMAALARLSLSPGRGEMEILGSILHCSDFSHAVHVPILEELWVENLEEAEWDMKYRSWPLASALALLSRLSGETRAKFLHTAREQFAHVDSRTLGQLQ</sequence>
<dbReference type="SUPFAM" id="SSF56784">
    <property type="entry name" value="HAD-like"/>
    <property type="match status" value="1"/>
</dbReference>
<gene>
    <name evidence="1" type="ORF">GWA01_01200</name>
</gene>
<accession>A0A511AVW2</accession>
<dbReference type="AlphaFoldDB" id="A0A511AVW2"/>
<dbReference type="InterPro" id="IPR036412">
    <property type="entry name" value="HAD-like_sf"/>
</dbReference>
<comment type="caution">
    <text evidence="1">The sequence shown here is derived from an EMBL/GenBank/DDBJ whole genome shotgun (WGS) entry which is preliminary data.</text>
</comment>
<reference evidence="1 2" key="1">
    <citation type="submission" date="2019-07" db="EMBL/GenBank/DDBJ databases">
        <title>Whole genome shotgun sequence of Gluconobacter wancherniae NBRC 103581.</title>
        <authorList>
            <person name="Hosoyama A."/>
            <person name="Uohara A."/>
            <person name="Ohji S."/>
            <person name="Ichikawa N."/>
        </authorList>
    </citation>
    <scope>NUCLEOTIDE SEQUENCE [LARGE SCALE GENOMIC DNA]</scope>
    <source>
        <strain evidence="1 2">NBRC 103581</strain>
    </source>
</reference>
<keyword evidence="2" id="KW-1185">Reference proteome</keyword>
<proteinExistence type="predicted"/>
<dbReference type="Proteomes" id="UP000321230">
    <property type="component" value="Unassembled WGS sequence"/>
</dbReference>
<evidence type="ECO:0008006" key="3">
    <source>
        <dbReference type="Google" id="ProtNLM"/>
    </source>
</evidence>
<evidence type="ECO:0000313" key="1">
    <source>
        <dbReference type="EMBL" id="GEK92350.1"/>
    </source>
</evidence>